<dbReference type="EMBL" id="CM045765">
    <property type="protein sequence ID" value="KAI8000735.1"/>
    <property type="molecule type" value="Genomic_DNA"/>
</dbReference>
<sequence>MYLKDEVVVDIDDLVVGFGSHCVAVDRSRRSDLGLGLKSDSDLDFLLGFGGGTKWRRRRRIIHDVDVAICGDGVRFGGGGEFEQNVV</sequence>
<dbReference type="Proteomes" id="UP001060215">
    <property type="component" value="Chromosome 8"/>
</dbReference>
<proteinExistence type="predicted"/>
<comment type="caution">
    <text evidence="1">The sequence shown here is derived from an EMBL/GenBank/DDBJ whole genome shotgun (WGS) entry which is preliminary data.</text>
</comment>
<reference evidence="1 2" key="1">
    <citation type="journal article" date="2022" name="Plant J.">
        <title>Chromosome-level genome of Camellia lanceoleosa provides a valuable resource for understanding genome evolution and self-incompatibility.</title>
        <authorList>
            <person name="Gong W."/>
            <person name="Xiao S."/>
            <person name="Wang L."/>
            <person name="Liao Z."/>
            <person name="Chang Y."/>
            <person name="Mo W."/>
            <person name="Hu G."/>
            <person name="Li W."/>
            <person name="Zhao G."/>
            <person name="Zhu H."/>
            <person name="Hu X."/>
            <person name="Ji K."/>
            <person name="Xiang X."/>
            <person name="Song Q."/>
            <person name="Yuan D."/>
            <person name="Jin S."/>
            <person name="Zhang L."/>
        </authorList>
    </citation>
    <scope>NUCLEOTIDE SEQUENCE [LARGE SCALE GENOMIC DNA]</scope>
    <source>
        <strain evidence="1">SQ_2022a</strain>
    </source>
</reference>
<gene>
    <name evidence="1" type="ORF">LOK49_LG09G02169</name>
</gene>
<evidence type="ECO:0000313" key="1">
    <source>
        <dbReference type="EMBL" id="KAI8000735.1"/>
    </source>
</evidence>
<protein>
    <submittedName>
        <fullName evidence="1">Uncharacterized protein</fullName>
    </submittedName>
</protein>
<organism evidence="1 2">
    <name type="scientific">Camellia lanceoleosa</name>
    <dbReference type="NCBI Taxonomy" id="1840588"/>
    <lineage>
        <taxon>Eukaryota</taxon>
        <taxon>Viridiplantae</taxon>
        <taxon>Streptophyta</taxon>
        <taxon>Embryophyta</taxon>
        <taxon>Tracheophyta</taxon>
        <taxon>Spermatophyta</taxon>
        <taxon>Magnoliopsida</taxon>
        <taxon>eudicotyledons</taxon>
        <taxon>Gunneridae</taxon>
        <taxon>Pentapetalae</taxon>
        <taxon>asterids</taxon>
        <taxon>Ericales</taxon>
        <taxon>Theaceae</taxon>
        <taxon>Camellia</taxon>
    </lineage>
</organism>
<evidence type="ECO:0000313" key="2">
    <source>
        <dbReference type="Proteomes" id="UP001060215"/>
    </source>
</evidence>
<name>A0ACC0GKP0_9ERIC</name>
<accession>A0ACC0GKP0</accession>
<keyword evidence="2" id="KW-1185">Reference proteome</keyword>